<accession>A0A0V0XIJ2</accession>
<dbReference type="GO" id="GO:0042302">
    <property type="term" value="F:structural constituent of cuticle"/>
    <property type="evidence" value="ECO:0007669"/>
    <property type="project" value="InterPro"/>
</dbReference>
<dbReference type="InterPro" id="IPR002486">
    <property type="entry name" value="Col_cuticle_N"/>
</dbReference>
<dbReference type="SMART" id="SM01088">
    <property type="entry name" value="Col_cuticle_N"/>
    <property type="match status" value="1"/>
</dbReference>
<evidence type="ECO:0000313" key="4">
    <source>
        <dbReference type="EMBL" id="KRX87803.1"/>
    </source>
</evidence>
<dbReference type="GO" id="GO:0005581">
    <property type="term" value="C:collagen trimer"/>
    <property type="evidence" value="ECO:0007669"/>
    <property type="project" value="UniProtKB-KW"/>
</dbReference>
<organism evidence="4 5">
    <name type="scientific">Trichinella pseudospiralis</name>
    <name type="common">Parasitic roundworm</name>
    <dbReference type="NCBI Taxonomy" id="6337"/>
    <lineage>
        <taxon>Eukaryota</taxon>
        <taxon>Metazoa</taxon>
        <taxon>Ecdysozoa</taxon>
        <taxon>Nematoda</taxon>
        <taxon>Enoplea</taxon>
        <taxon>Dorylaimia</taxon>
        <taxon>Trichinellida</taxon>
        <taxon>Trichinellidae</taxon>
        <taxon>Trichinella</taxon>
    </lineage>
</organism>
<dbReference type="PANTHER" id="PTHR24637">
    <property type="entry name" value="COLLAGEN"/>
    <property type="match status" value="1"/>
</dbReference>
<protein>
    <submittedName>
        <fullName evidence="4">Cuticle collagen sqt-1</fullName>
    </submittedName>
</protein>
<name>A0A0V0XIJ2_TRIPS</name>
<dbReference type="Gene3D" id="1.20.5.320">
    <property type="entry name" value="6-Phosphogluconate Dehydrogenase, domain 3"/>
    <property type="match status" value="1"/>
</dbReference>
<keyword evidence="1" id="KW-0677">Repeat</keyword>
<dbReference type="Pfam" id="PF01391">
    <property type="entry name" value="Collagen"/>
    <property type="match status" value="2"/>
</dbReference>
<dbReference type="InterPro" id="IPR008160">
    <property type="entry name" value="Collagen"/>
</dbReference>
<dbReference type="PROSITE" id="PS51257">
    <property type="entry name" value="PROKAR_LIPOPROTEIN"/>
    <property type="match status" value="1"/>
</dbReference>
<feature type="compositionally biased region" description="Low complexity" evidence="2">
    <location>
        <begin position="258"/>
        <end position="278"/>
    </location>
</feature>
<dbReference type="PANTHER" id="PTHR24637:SF425">
    <property type="entry name" value="NEMATODE CUTICLE COLLAGEN N-TERMINAL DOMAIN-CONTAINING PROTEIN"/>
    <property type="match status" value="1"/>
</dbReference>
<feature type="region of interest" description="Disordered" evidence="2">
    <location>
        <begin position="197"/>
        <end position="234"/>
    </location>
</feature>
<evidence type="ECO:0000256" key="1">
    <source>
        <dbReference type="ARBA" id="ARBA00022737"/>
    </source>
</evidence>
<feature type="domain" description="Nematode cuticle collagen N-terminal" evidence="3">
    <location>
        <begin position="7"/>
        <end position="59"/>
    </location>
</feature>
<evidence type="ECO:0000259" key="3">
    <source>
        <dbReference type="SMART" id="SM01088"/>
    </source>
</evidence>
<dbReference type="AlphaFoldDB" id="A0A0V0XIJ2"/>
<gene>
    <name evidence="4" type="primary">sqt-1</name>
    <name evidence="4" type="ORF">T4E_5430</name>
</gene>
<sequence length="447" mass="45702">MAKEVLVATCFSTALSCFTLLSCLVLGPTIYTQINDIWLELDVEMAEFKANSDLLWKEMITIDEVRHKRQAGYGSFFPTADNTRPTKPTAGIGTGYPKESVSPSIPPSMVIPDTAGGHAGYGNIHNGIQVPNIVPEFQHQQQKSSTNQQEKLDGNLQAEFDRLPGDTWDELCENWVRSGKAGRPGSPCKCSCSRAKKCPAGRPGPPGPPGIPGSDGTAGLPGQPGKDGEDSTTTRTNLIGCIRCPTCGAGPTGPPGPEGAQGLAGSPGRPGAPGADGQPGPPGPPGNPGMKGPTGAAGPKGIPGPNAKVLVSRKGDKGNPGPIGPAGDKGARGHDAPNGQRGDVGPQGPPGPQGPRGSMGRPGMVGIPGNPGPDSLYCPCPARTPRPGSGENEVSRPSEMKPSQPHGSSGAGGYGVPAGVPSFNQEYGVGSEPVVASPYRRRKKARV</sequence>
<feature type="region of interest" description="Disordered" evidence="2">
    <location>
        <begin position="76"/>
        <end position="105"/>
    </location>
</feature>
<feature type="compositionally biased region" description="Low complexity" evidence="2">
    <location>
        <begin position="355"/>
        <end position="365"/>
    </location>
</feature>
<comment type="caution">
    <text evidence="4">The sequence shown here is derived from an EMBL/GenBank/DDBJ whole genome shotgun (WGS) entry which is preliminary data.</text>
</comment>
<feature type="compositionally biased region" description="Pro residues" evidence="2">
    <location>
        <begin position="202"/>
        <end position="211"/>
    </location>
</feature>
<keyword evidence="4" id="KW-0176">Collagen</keyword>
<dbReference type="STRING" id="6337.A0A0V0XIJ2"/>
<dbReference type="Pfam" id="PF01484">
    <property type="entry name" value="Col_cuticle_N"/>
    <property type="match status" value="1"/>
</dbReference>
<dbReference type="Proteomes" id="UP000054815">
    <property type="component" value="Unassembled WGS sequence"/>
</dbReference>
<proteinExistence type="predicted"/>
<evidence type="ECO:0000256" key="2">
    <source>
        <dbReference type="SAM" id="MobiDB-lite"/>
    </source>
</evidence>
<dbReference type="EMBL" id="JYDU01000265">
    <property type="protein sequence ID" value="KRX87803.1"/>
    <property type="molecule type" value="Genomic_DNA"/>
</dbReference>
<feature type="region of interest" description="Disordered" evidence="2">
    <location>
        <begin position="252"/>
        <end position="447"/>
    </location>
</feature>
<evidence type="ECO:0000313" key="5">
    <source>
        <dbReference type="Proteomes" id="UP000054815"/>
    </source>
</evidence>
<reference evidence="4 5" key="1">
    <citation type="submission" date="2015-01" db="EMBL/GenBank/DDBJ databases">
        <title>Evolution of Trichinella species and genotypes.</title>
        <authorList>
            <person name="Korhonen P.K."/>
            <person name="Edoardo P."/>
            <person name="Giuseppe L.R."/>
            <person name="Gasser R.B."/>
        </authorList>
    </citation>
    <scope>NUCLEOTIDE SEQUENCE [LARGE SCALE GENOMIC DNA]</scope>
    <source>
        <strain evidence="4">ISS141</strain>
    </source>
</reference>